<dbReference type="KEGG" id="gsb:GSUB_09625"/>
<evidence type="ECO:0000313" key="11">
    <source>
        <dbReference type="EMBL" id="AJF06749.1"/>
    </source>
</evidence>
<dbReference type="RefSeq" id="WP_040200508.1">
    <property type="nucleotide sequence ID" value="NZ_CP010311.1"/>
</dbReference>
<feature type="transmembrane region" description="Helical" evidence="9">
    <location>
        <begin position="23"/>
        <end position="43"/>
    </location>
</feature>
<evidence type="ECO:0000256" key="8">
    <source>
        <dbReference type="ARBA" id="ARBA00038436"/>
    </source>
</evidence>
<evidence type="ECO:0000313" key="12">
    <source>
        <dbReference type="Proteomes" id="UP000035036"/>
    </source>
</evidence>
<feature type="transmembrane region" description="Helical" evidence="9">
    <location>
        <begin position="143"/>
        <end position="163"/>
    </location>
</feature>
<evidence type="ECO:0000256" key="2">
    <source>
        <dbReference type="ARBA" id="ARBA00022448"/>
    </source>
</evidence>
<proteinExistence type="inferred from homology"/>
<keyword evidence="2" id="KW-0813">Transport</keyword>
<dbReference type="Pfam" id="PF04290">
    <property type="entry name" value="DctQ"/>
    <property type="match status" value="1"/>
</dbReference>
<keyword evidence="3" id="KW-1003">Cell membrane</keyword>
<evidence type="ECO:0000256" key="9">
    <source>
        <dbReference type="SAM" id="Phobius"/>
    </source>
</evidence>
<comment type="similarity">
    <text evidence="8">Belongs to the TRAP transporter small permease family.</text>
</comment>
<evidence type="ECO:0000259" key="10">
    <source>
        <dbReference type="Pfam" id="PF04290"/>
    </source>
</evidence>
<name>A0A0B5FQ06_9BACT</name>
<keyword evidence="12" id="KW-1185">Reference proteome</keyword>
<keyword evidence="6 9" id="KW-1133">Transmembrane helix</keyword>
<dbReference type="GO" id="GO:0022857">
    <property type="term" value="F:transmembrane transporter activity"/>
    <property type="evidence" value="ECO:0007669"/>
    <property type="project" value="TreeGrafter"/>
</dbReference>
<evidence type="ECO:0000256" key="7">
    <source>
        <dbReference type="ARBA" id="ARBA00023136"/>
    </source>
</evidence>
<feature type="transmembrane region" description="Helical" evidence="9">
    <location>
        <begin position="63"/>
        <end position="81"/>
    </location>
</feature>
<gene>
    <name evidence="11" type="ORF">GSUB_09625</name>
</gene>
<feature type="transmembrane region" description="Helical" evidence="9">
    <location>
        <begin position="102"/>
        <end position="123"/>
    </location>
</feature>
<evidence type="ECO:0000256" key="1">
    <source>
        <dbReference type="ARBA" id="ARBA00004429"/>
    </source>
</evidence>
<dbReference type="HOGENOM" id="CLU_086356_2_1_7"/>
<organism evidence="11 12">
    <name type="scientific">Geoalkalibacter subterraneus</name>
    <dbReference type="NCBI Taxonomy" id="483547"/>
    <lineage>
        <taxon>Bacteria</taxon>
        <taxon>Pseudomonadati</taxon>
        <taxon>Thermodesulfobacteriota</taxon>
        <taxon>Desulfuromonadia</taxon>
        <taxon>Desulfuromonadales</taxon>
        <taxon>Geoalkalibacteraceae</taxon>
        <taxon>Geoalkalibacter</taxon>
    </lineage>
</organism>
<dbReference type="PANTHER" id="PTHR35011">
    <property type="entry name" value="2,3-DIKETO-L-GULONATE TRAP TRANSPORTER SMALL PERMEASE PROTEIN YIAM"/>
    <property type="match status" value="1"/>
</dbReference>
<evidence type="ECO:0000256" key="4">
    <source>
        <dbReference type="ARBA" id="ARBA00022519"/>
    </source>
</evidence>
<dbReference type="Proteomes" id="UP000035036">
    <property type="component" value="Chromosome"/>
</dbReference>
<dbReference type="InterPro" id="IPR055348">
    <property type="entry name" value="DctQ"/>
</dbReference>
<keyword evidence="4" id="KW-0997">Cell inner membrane</keyword>
<reference evidence="11 12" key="1">
    <citation type="journal article" date="2015" name="Genome Announc.">
        <title>Genomes of Geoalkalibacter ferrihydriticus Z-0531T and Geoalkalibacter subterraneus Red1T, Two Haloalkaliphilic Metal-Reducing Deltaproteobacteria.</title>
        <authorList>
            <person name="Badalamenti J.P."/>
            <person name="Krajmalnik-Brown R."/>
            <person name="Torres C.I."/>
            <person name="Bond D.R."/>
        </authorList>
    </citation>
    <scope>NUCLEOTIDE SEQUENCE [LARGE SCALE GENOMIC DNA]</scope>
    <source>
        <strain evidence="11 12">Red1</strain>
    </source>
</reference>
<dbReference type="GO" id="GO:0015740">
    <property type="term" value="P:C4-dicarboxylate transport"/>
    <property type="evidence" value="ECO:0007669"/>
    <property type="project" value="TreeGrafter"/>
</dbReference>
<accession>A0A0B5FQ06</accession>
<evidence type="ECO:0000256" key="5">
    <source>
        <dbReference type="ARBA" id="ARBA00022692"/>
    </source>
</evidence>
<protein>
    <recommendedName>
        <fullName evidence="10">Tripartite ATP-independent periplasmic transporters DctQ component domain-containing protein</fullName>
    </recommendedName>
</protein>
<evidence type="ECO:0000256" key="6">
    <source>
        <dbReference type="ARBA" id="ARBA00022989"/>
    </source>
</evidence>
<dbReference type="PANTHER" id="PTHR35011:SF10">
    <property type="entry name" value="TRAP TRANSPORTER SMALL PERMEASE PROTEIN"/>
    <property type="match status" value="1"/>
</dbReference>
<feature type="domain" description="Tripartite ATP-independent periplasmic transporters DctQ component" evidence="10">
    <location>
        <begin position="39"/>
        <end position="163"/>
    </location>
</feature>
<keyword evidence="5 9" id="KW-0812">Transmembrane</keyword>
<dbReference type="EMBL" id="CP010311">
    <property type="protein sequence ID" value="AJF06749.1"/>
    <property type="molecule type" value="Genomic_DNA"/>
</dbReference>
<dbReference type="STRING" id="483547.GSUB_09625"/>
<dbReference type="GO" id="GO:0005886">
    <property type="term" value="C:plasma membrane"/>
    <property type="evidence" value="ECO:0007669"/>
    <property type="project" value="UniProtKB-SubCell"/>
</dbReference>
<keyword evidence="7 9" id="KW-0472">Membrane</keyword>
<comment type="subcellular location">
    <subcellularLocation>
        <location evidence="1">Cell inner membrane</location>
        <topology evidence="1">Multi-pass membrane protein</topology>
    </subcellularLocation>
</comment>
<evidence type="ECO:0000256" key="3">
    <source>
        <dbReference type="ARBA" id="ARBA00022475"/>
    </source>
</evidence>
<dbReference type="OrthoDB" id="5420906at2"/>
<sequence length="186" mass="20583">MSSGSANRNQPATLKWVVGPLDLLTRISFNLGGAALAVMLFLIVQEVIKRYFFNAPTNWSNDLNQWLFALTVMLVLPELARSNGNVAITIVIERLSHGKGAVLLRVIAFICSLICFLASYVTLMETIRQYQSGISTLWINPIPKWWISAVIPFGFGLSALQFLRLGLLPTPTPADEVKESCSWNGD</sequence>
<dbReference type="InterPro" id="IPR007387">
    <property type="entry name" value="TRAP_DctQ"/>
</dbReference>
<dbReference type="AlphaFoldDB" id="A0A0B5FQ06"/>